<gene>
    <name evidence="2" type="ORF">D6D01_10251</name>
</gene>
<evidence type="ECO:0000313" key="3">
    <source>
        <dbReference type="Proteomes" id="UP000306584"/>
    </source>
</evidence>
<comment type="caution">
    <text evidence="2">The sequence shown here is derived from an EMBL/GenBank/DDBJ whole genome shotgun (WGS) entry which is preliminary data.</text>
</comment>
<accession>A0A4S9JKX7</accession>
<proteinExistence type="predicted"/>
<reference evidence="2 3" key="1">
    <citation type="submission" date="2018-10" db="EMBL/GenBank/DDBJ databases">
        <title>Fifty Aureobasidium pullulans genomes reveal a recombining polyextremotolerant generalist.</title>
        <authorList>
            <person name="Gostincar C."/>
            <person name="Turk M."/>
            <person name="Zajc J."/>
            <person name="Gunde-Cimerman N."/>
        </authorList>
    </citation>
    <scope>NUCLEOTIDE SEQUENCE [LARGE SCALE GENOMIC DNA]</scope>
    <source>
        <strain evidence="2 3">EXF-6604</strain>
    </source>
</reference>
<evidence type="ECO:0000313" key="2">
    <source>
        <dbReference type="EMBL" id="THY03014.1"/>
    </source>
</evidence>
<name>A0A4S9JKX7_AURPU</name>
<dbReference type="AlphaFoldDB" id="A0A4S9JKX7"/>
<dbReference type="Proteomes" id="UP000306584">
    <property type="component" value="Unassembled WGS sequence"/>
</dbReference>
<feature type="region of interest" description="Disordered" evidence="1">
    <location>
        <begin position="132"/>
        <end position="155"/>
    </location>
</feature>
<dbReference type="EMBL" id="QZBD01000904">
    <property type="protein sequence ID" value="THY03014.1"/>
    <property type="molecule type" value="Genomic_DNA"/>
</dbReference>
<feature type="region of interest" description="Disordered" evidence="1">
    <location>
        <begin position="273"/>
        <end position="292"/>
    </location>
</feature>
<organism evidence="2 3">
    <name type="scientific">Aureobasidium pullulans</name>
    <name type="common">Black yeast</name>
    <name type="synonym">Pullularia pullulans</name>
    <dbReference type="NCBI Taxonomy" id="5580"/>
    <lineage>
        <taxon>Eukaryota</taxon>
        <taxon>Fungi</taxon>
        <taxon>Dikarya</taxon>
        <taxon>Ascomycota</taxon>
        <taxon>Pezizomycotina</taxon>
        <taxon>Dothideomycetes</taxon>
        <taxon>Dothideomycetidae</taxon>
        <taxon>Dothideales</taxon>
        <taxon>Saccotheciaceae</taxon>
        <taxon>Aureobasidium</taxon>
    </lineage>
</organism>
<sequence length="554" mass="63351">MDPMDIDNDWPSSSEDSDDNGSVNDIDRTMSDADGDVQLRSYSTLYPPALPSFADWSQHSWAFTARRDARNGFEVRQMNIDNIGETEVDALGQWPAKYMMRPPSVVPDWHPLIEKWGLQVLKEAGFINYVSKDPDDHAQPKGQAAEDRNPGDNKSLRIHPVFRKAMWKDLKDEDYKVIEPALLIASAYLDDEITLNYFHAVAAGPEEMGTFTDDILGVCKIATVPDKLPQEKQIEAYAKIRKMCDWTTWKFESVHRMVKFGCTGMTKPRFVKDKKGKGKVEKGNGKKGKAKKKPKRVVQAEREFTYQTDIIVSEAYLEILQQFDMDVSNGTDLHLKDLELPLRTGCVPNTHQIKIDISSAVERTHYLLATTLLHEFAHAFIKAWHQVRTDQEPAEPWITGNRGNEAGFAFTNFIMGGCPEGMSQYLPPMDEDEDHRQCICAPFGMYFPKKWDQWEVGFLPGGKGPDRVITADTQQAFDTPNTLYPVLQRFVHDLSTKETWEQQVPRYGLRTLQLPRFDDWAVHQLNGHRMKGIWFTGQNRWGDFDNGPQAPTWM</sequence>
<protein>
    <recommendedName>
        <fullName evidence="4">SprT-like domain-containing protein</fullName>
    </recommendedName>
</protein>
<evidence type="ECO:0008006" key="4">
    <source>
        <dbReference type="Google" id="ProtNLM"/>
    </source>
</evidence>
<feature type="compositionally biased region" description="Basic and acidic residues" evidence="1">
    <location>
        <begin position="273"/>
        <end position="284"/>
    </location>
</feature>
<feature type="region of interest" description="Disordered" evidence="1">
    <location>
        <begin position="1"/>
        <end position="33"/>
    </location>
</feature>
<evidence type="ECO:0000256" key="1">
    <source>
        <dbReference type="SAM" id="MobiDB-lite"/>
    </source>
</evidence>